<feature type="chain" id="PRO_5035800500" evidence="1">
    <location>
        <begin position="20"/>
        <end position="75"/>
    </location>
</feature>
<evidence type="ECO:0000313" key="2">
    <source>
        <dbReference type="EMBL" id="CAG9090499.1"/>
    </source>
</evidence>
<evidence type="ECO:0000313" key="3">
    <source>
        <dbReference type="Proteomes" id="UP000653454"/>
    </source>
</evidence>
<protein>
    <submittedName>
        <fullName evidence="2">(diamondback moth) hypothetical protein</fullName>
    </submittedName>
</protein>
<feature type="signal peptide" evidence="1">
    <location>
        <begin position="1"/>
        <end position="19"/>
    </location>
</feature>
<organism evidence="2 3">
    <name type="scientific">Plutella xylostella</name>
    <name type="common">Diamondback moth</name>
    <name type="synonym">Plutella maculipennis</name>
    <dbReference type="NCBI Taxonomy" id="51655"/>
    <lineage>
        <taxon>Eukaryota</taxon>
        <taxon>Metazoa</taxon>
        <taxon>Ecdysozoa</taxon>
        <taxon>Arthropoda</taxon>
        <taxon>Hexapoda</taxon>
        <taxon>Insecta</taxon>
        <taxon>Pterygota</taxon>
        <taxon>Neoptera</taxon>
        <taxon>Endopterygota</taxon>
        <taxon>Lepidoptera</taxon>
        <taxon>Glossata</taxon>
        <taxon>Ditrysia</taxon>
        <taxon>Yponomeutoidea</taxon>
        <taxon>Plutellidae</taxon>
        <taxon>Plutella</taxon>
    </lineage>
</organism>
<sequence length="75" mass="8059">MKGALIVLLVAVLAVSAYGYDQAQLQELTAAQDMAPLSQVSQEPIARVARGACDPNTCDSNCRYCFNGKCDCNHH</sequence>
<keyword evidence="3" id="KW-1185">Reference proteome</keyword>
<dbReference type="Proteomes" id="UP000653454">
    <property type="component" value="Unassembled WGS sequence"/>
</dbReference>
<gene>
    <name evidence="2" type="ORF">PLXY2_LOCUS652</name>
</gene>
<dbReference type="AlphaFoldDB" id="A0A8S4D323"/>
<proteinExistence type="predicted"/>
<keyword evidence="1" id="KW-0732">Signal</keyword>
<name>A0A8S4D323_PLUXY</name>
<comment type="caution">
    <text evidence="2">The sequence shown here is derived from an EMBL/GenBank/DDBJ whole genome shotgun (WGS) entry which is preliminary data.</text>
</comment>
<accession>A0A8S4D323</accession>
<reference evidence="2" key="1">
    <citation type="submission" date="2020-11" db="EMBL/GenBank/DDBJ databases">
        <authorList>
            <person name="Whiteford S."/>
        </authorList>
    </citation>
    <scope>NUCLEOTIDE SEQUENCE</scope>
</reference>
<evidence type="ECO:0000256" key="1">
    <source>
        <dbReference type="SAM" id="SignalP"/>
    </source>
</evidence>
<dbReference type="EMBL" id="CAJHNJ030000002">
    <property type="protein sequence ID" value="CAG9090499.1"/>
    <property type="molecule type" value="Genomic_DNA"/>
</dbReference>